<dbReference type="GO" id="GO:0003735">
    <property type="term" value="F:structural constituent of ribosome"/>
    <property type="evidence" value="ECO:0007669"/>
    <property type="project" value="InterPro"/>
</dbReference>
<dbReference type="GO" id="GO:0003723">
    <property type="term" value="F:RNA binding"/>
    <property type="evidence" value="ECO:0007669"/>
    <property type="project" value="InterPro"/>
</dbReference>
<reference evidence="6" key="1">
    <citation type="book" date="2010" name="EXTREMOPHILES" publisher="0:0-0">
        <title>Complete genome sequences of ten hyperthermophilic archaea reveal their metabolic capabilities and possible ecological roles.</title>
        <editorList>
            <person name="?"/>
        </editorList>
        <authorList>
            <person name="Ravin N.V."/>
            <person name="Mardanov A.V."/>
            <person name="Bonch-Osmolovskaya E.A."/>
            <person name="Skryabin K.G."/>
        </authorList>
    </citation>
    <scope>NUCLEOTIDE SEQUENCE [LARGE SCALE GENOMIC DNA]</scope>
    <source>
        <strain evidence="6">1505</strain>
    </source>
</reference>
<dbReference type="Proteomes" id="UP000266720">
    <property type="component" value="Chromosome"/>
</dbReference>
<evidence type="ECO:0000259" key="4">
    <source>
        <dbReference type="Pfam" id="PF00467"/>
    </source>
</evidence>
<name>A0A3G1A6Y2_9CREN</name>
<protein>
    <recommendedName>
        <fullName evidence="3">Large ribosomal subunit protein eL14</fullName>
    </recommendedName>
</protein>
<dbReference type="GeneID" id="16573300"/>
<dbReference type="EMBL" id="CP007493">
    <property type="protein sequence ID" value="AJB42762.1"/>
    <property type="molecule type" value="Genomic_DNA"/>
</dbReference>
<evidence type="ECO:0000313" key="6">
    <source>
        <dbReference type="Proteomes" id="UP000266720"/>
    </source>
</evidence>
<dbReference type="STRING" id="697581.TCARB_1722"/>
<dbReference type="GO" id="GO:0022625">
    <property type="term" value="C:cytosolic large ribosomal subunit"/>
    <property type="evidence" value="ECO:0007669"/>
    <property type="project" value="TreeGrafter"/>
</dbReference>
<dbReference type="InterPro" id="IPR039660">
    <property type="entry name" value="Ribosomal_eL14"/>
</dbReference>
<organism evidence="5 6">
    <name type="scientific">Thermofilum adornatum 1505</name>
    <dbReference type="NCBI Taxonomy" id="697581"/>
    <lineage>
        <taxon>Archaea</taxon>
        <taxon>Thermoproteota</taxon>
        <taxon>Thermoprotei</taxon>
        <taxon>Thermofilales</taxon>
        <taxon>Thermofilaceae</taxon>
        <taxon>Thermofilum</taxon>
    </lineage>
</organism>
<gene>
    <name evidence="3" type="primary">rpl14e</name>
    <name evidence="5" type="ORF">TCARB_1722</name>
</gene>
<comment type="similarity">
    <text evidence="3">Belongs to the eukaryotic ribosomal protein eL14 family.</text>
</comment>
<dbReference type="FunFam" id="2.30.30.30:FF:000045">
    <property type="entry name" value="50S ribosomal protein L14e"/>
    <property type="match status" value="1"/>
</dbReference>
<dbReference type="SUPFAM" id="SSF50104">
    <property type="entry name" value="Translation proteins SH3-like domain"/>
    <property type="match status" value="1"/>
</dbReference>
<dbReference type="InterPro" id="IPR008991">
    <property type="entry name" value="Translation_prot_SH3-like_sf"/>
</dbReference>
<dbReference type="CDD" id="cd23702">
    <property type="entry name" value="eL14"/>
    <property type="match status" value="1"/>
</dbReference>
<dbReference type="HAMAP" id="MF_00721">
    <property type="entry name" value="Ribosomal_eL14"/>
    <property type="match status" value="1"/>
</dbReference>
<dbReference type="PANTHER" id="PTHR11127:SF2">
    <property type="entry name" value="LARGE RIBOSOMAL SUBUNIT PROTEIN EL14"/>
    <property type="match status" value="1"/>
</dbReference>
<dbReference type="NCBIfam" id="NF003320">
    <property type="entry name" value="PRK04333.1"/>
    <property type="match status" value="1"/>
</dbReference>
<proteinExistence type="inferred from homology"/>
<dbReference type="PANTHER" id="PTHR11127">
    <property type="entry name" value="60S RIBOSOMAL PROTEIN L14"/>
    <property type="match status" value="1"/>
</dbReference>
<dbReference type="GeneID" id="25407125"/>
<evidence type="ECO:0000256" key="1">
    <source>
        <dbReference type="ARBA" id="ARBA00022980"/>
    </source>
</evidence>
<feature type="domain" description="KOW" evidence="4">
    <location>
        <begin position="6"/>
        <end position="36"/>
    </location>
</feature>
<evidence type="ECO:0000256" key="3">
    <source>
        <dbReference type="HAMAP-Rule" id="MF_00721"/>
    </source>
</evidence>
<dbReference type="GO" id="GO:0006412">
    <property type="term" value="P:translation"/>
    <property type="evidence" value="ECO:0007669"/>
    <property type="project" value="UniProtKB-UniRule"/>
</dbReference>
<dbReference type="InterPro" id="IPR005824">
    <property type="entry name" value="KOW"/>
</dbReference>
<dbReference type="InterPro" id="IPR023651">
    <property type="entry name" value="Ribosomal_eL14_arc"/>
</dbReference>
<evidence type="ECO:0000313" key="5">
    <source>
        <dbReference type="EMBL" id="AJB42762.1"/>
    </source>
</evidence>
<sequence>MKLYDVGRICVKTSGREAGSKCVIVDIIDDNYVLVTGPKSLTGVKRRRANIKHLEPLDKKISINKGASDEEVLAAIEKAGLTDFMKEKVKPELTATFI</sequence>
<accession>A0A3G1A6Y2</accession>
<dbReference type="InterPro" id="IPR014722">
    <property type="entry name" value="Rib_uL2_dom2"/>
</dbReference>
<keyword evidence="2 3" id="KW-0687">Ribonucleoprotein</keyword>
<dbReference type="GO" id="GO:0042273">
    <property type="term" value="P:ribosomal large subunit biogenesis"/>
    <property type="evidence" value="ECO:0007669"/>
    <property type="project" value="TreeGrafter"/>
</dbReference>
<dbReference type="RefSeq" id="WP_020962331.1">
    <property type="nucleotide sequence ID" value="NZ_CP007493.1"/>
</dbReference>
<dbReference type="Pfam" id="PF00467">
    <property type="entry name" value="KOW"/>
    <property type="match status" value="1"/>
</dbReference>
<evidence type="ECO:0000256" key="2">
    <source>
        <dbReference type="ARBA" id="ARBA00023274"/>
    </source>
</evidence>
<keyword evidence="1 3" id="KW-0689">Ribosomal protein</keyword>
<dbReference type="AlphaFoldDB" id="A0A3G1A6Y2"/>
<dbReference type="KEGG" id="tcb:TCARB_1722"/>
<dbReference type="Gene3D" id="2.30.30.30">
    <property type="match status" value="1"/>
</dbReference>